<proteinExistence type="predicted"/>
<sequence length="78" mass="9356">MFRNAIQMLTKVVANQVGQQRVDCQDMTDTSRIRKFLRMNPQSSQGQRSLMIQRTLCKNFRKILRPCMLLILRVWNHY</sequence>
<gene>
    <name evidence="1" type="ORF">MTR67_044536</name>
</gene>
<organism evidence="1 2">
    <name type="scientific">Solanum verrucosum</name>
    <dbReference type="NCBI Taxonomy" id="315347"/>
    <lineage>
        <taxon>Eukaryota</taxon>
        <taxon>Viridiplantae</taxon>
        <taxon>Streptophyta</taxon>
        <taxon>Embryophyta</taxon>
        <taxon>Tracheophyta</taxon>
        <taxon>Spermatophyta</taxon>
        <taxon>Magnoliopsida</taxon>
        <taxon>eudicotyledons</taxon>
        <taxon>Gunneridae</taxon>
        <taxon>Pentapetalae</taxon>
        <taxon>asterids</taxon>
        <taxon>lamiids</taxon>
        <taxon>Solanales</taxon>
        <taxon>Solanaceae</taxon>
        <taxon>Solanoideae</taxon>
        <taxon>Solaneae</taxon>
        <taxon>Solanum</taxon>
    </lineage>
</organism>
<dbReference type="EMBL" id="CP133621">
    <property type="protein sequence ID" value="WMV51151.1"/>
    <property type="molecule type" value="Genomic_DNA"/>
</dbReference>
<name>A0AAF0ZTP7_SOLVR</name>
<reference evidence="1" key="1">
    <citation type="submission" date="2023-08" db="EMBL/GenBank/DDBJ databases">
        <title>A de novo genome assembly of Solanum verrucosum Schlechtendal, a Mexican diploid species geographically isolated from the other diploid A-genome species in potato relatives.</title>
        <authorList>
            <person name="Hosaka K."/>
        </authorList>
    </citation>
    <scope>NUCLEOTIDE SEQUENCE</scope>
    <source>
        <tissue evidence="1">Young leaves</tissue>
    </source>
</reference>
<evidence type="ECO:0000313" key="2">
    <source>
        <dbReference type="Proteomes" id="UP001234989"/>
    </source>
</evidence>
<protein>
    <submittedName>
        <fullName evidence="1">Uncharacterized protein</fullName>
    </submittedName>
</protein>
<dbReference type="Proteomes" id="UP001234989">
    <property type="component" value="Chromosome 10"/>
</dbReference>
<evidence type="ECO:0000313" key="1">
    <source>
        <dbReference type="EMBL" id="WMV51151.1"/>
    </source>
</evidence>
<keyword evidence="2" id="KW-1185">Reference proteome</keyword>
<dbReference type="AlphaFoldDB" id="A0AAF0ZTP7"/>
<accession>A0AAF0ZTP7</accession>